<reference evidence="1 2" key="1">
    <citation type="submission" date="2020-02" db="EMBL/GenBank/DDBJ databases">
        <title>Complete genome sequences of six Lactobacillus iners strains isolated from the human vagina.</title>
        <authorList>
            <person name="France M.T."/>
            <person name="Rutt L."/>
            <person name="Narina S."/>
            <person name="Arbaugh S."/>
            <person name="Humphrys M.S."/>
            <person name="Ma B."/>
            <person name="Hayward M.R."/>
            <person name="Relman D."/>
            <person name="Kwon D.S."/>
            <person name="Ravel J."/>
        </authorList>
    </citation>
    <scope>NUCLEOTIDE SEQUENCE [LARGE SCALE GENOMIC DNA]</scope>
    <source>
        <strain evidence="1 2">C0210C1</strain>
    </source>
</reference>
<dbReference type="EMBL" id="CP049228">
    <property type="protein sequence ID" value="QIH24209.1"/>
    <property type="molecule type" value="Genomic_DNA"/>
</dbReference>
<dbReference type="AlphaFoldDB" id="A0A6G7BA59"/>
<protein>
    <submittedName>
        <fullName evidence="1">Uncharacterized protein</fullName>
    </submittedName>
</protein>
<proteinExistence type="predicted"/>
<organism evidence="1 2">
    <name type="scientific">Lactobacillus iners</name>
    <dbReference type="NCBI Taxonomy" id="147802"/>
    <lineage>
        <taxon>Bacteria</taxon>
        <taxon>Bacillati</taxon>
        <taxon>Bacillota</taxon>
        <taxon>Bacilli</taxon>
        <taxon>Lactobacillales</taxon>
        <taxon>Lactobacillaceae</taxon>
        <taxon>Lactobacillus</taxon>
    </lineage>
</organism>
<sequence length="122" mass="14423">MQKKILDLKKIKQTDISKINLTNKDQFFKKINHYIEQAQVPIYNDILTEKPFNTIIGYSIDNFFLEKYYDITSPSWIPVQINEANFIYLISVKAILDFSHEMPYRIKSNNDLLNTPGVDFKK</sequence>
<gene>
    <name evidence="1" type="ORF">G6Z83_05950</name>
</gene>
<evidence type="ECO:0000313" key="1">
    <source>
        <dbReference type="EMBL" id="QIH24209.1"/>
    </source>
</evidence>
<name>A0A6G7BA59_9LACO</name>
<accession>A0A6G7BA59</accession>
<dbReference type="Proteomes" id="UP000501676">
    <property type="component" value="Chromosome"/>
</dbReference>
<evidence type="ECO:0000313" key="2">
    <source>
        <dbReference type="Proteomes" id="UP000501676"/>
    </source>
</evidence>
<dbReference type="RefSeq" id="WP_164824092.1">
    <property type="nucleotide sequence ID" value="NZ_CP049228.1"/>
</dbReference>